<dbReference type="AlphaFoldDB" id="A0A5S9Q117"/>
<reference evidence="2 3" key="1">
    <citation type="submission" date="2019-12" db="EMBL/GenBank/DDBJ databases">
        <authorList>
            <person name="Reyes-Prieto M."/>
        </authorList>
    </citation>
    <scope>NUCLEOTIDE SEQUENCE [LARGE SCALE GENOMIC DNA]</scope>
    <source>
        <strain evidence="2">HF14-78462</strain>
    </source>
</reference>
<name>A0A5S9Q117_9HYPH</name>
<evidence type="ECO:0000313" key="3">
    <source>
        <dbReference type="Proteomes" id="UP000433050"/>
    </source>
</evidence>
<keyword evidence="3" id="KW-1185">Reference proteome</keyword>
<dbReference type="EMBL" id="CACSAS010000001">
    <property type="protein sequence ID" value="CAA0110487.1"/>
    <property type="molecule type" value="Genomic_DNA"/>
</dbReference>
<protein>
    <submittedName>
        <fullName evidence="2">Uncharacterized protein</fullName>
    </submittedName>
</protein>
<proteinExistence type="predicted"/>
<gene>
    <name evidence="2" type="ORF">STARVERO_03839</name>
</gene>
<evidence type="ECO:0000313" key="2">
    <source>
        <dbReference type="EMBL" id="CAA0110487.1"/>
    </source>
</evidence>
<evidence type="ECO:0000256" key="1">
    <source>
        <dbReference type="SAM" id="MobiDB-lite"/>
    </source>
</evidence>
<feature type="region of interest" description="Disordered" evidence="1">
    <location>
        <begin position="176"/>
        <end position="204"/>
    </location>
</feature>
<dbReference type="Proteomes" id="UP000433050">
    <property type="component" value="Unassembled WGS sequence"/>
</dbReference>
<accession>A0A5S9Q117</accession>
<sequence length="204" mass="22278">MPASPASVLPATGETTVHDLRLAEALGFKRPANIRNLIKRHRGILEAIGPLLQREAMVGIGSGAKRAVTEFHLSKAQAAFIIGKSDTREADSVLALISEAFAMLSDGKLVAVDEAAQAELDAAAARAAERRRLMREEKDDYSRIMKSFSKSPSRSVIGHKPDGAAILRELTAFEKQREERQAAQKRQSRWAAQARKTRNPGDPD</sequence>
<organism evidence="2 3">
    <name type="scientific">Starkeya nomas</name>
    <dbReference type="NCBI Taxonomy" id="2666134"/>
    <lineage>
        <taxon>Bacteria</taxon>
        <taxon>Pseudomonadati</taxon>
        <taxon>Pseudomonadota</taxon>
        <taxon>Alphaproteobacteria</taxon>
        <taxon>Hyphomicrobiales</taxon>
        <taxon>Xanthobacteraceae</taxon>
        <taxon>Starkeya</taxon>
    </lineage>
</organism>